<evidence type="ECO:0000313" key="1">
    <source>
        <dbReference type="EMBL" id="STV77726.1"/>
    </source>
</evidence>
<dbReference type="Gene3D" id="3.40.1610.10">
    <property type="entry name" value="CV3147-like domain"/>
    <property type="match status" value="1"/>
</dbReference>
<protein>
    <submittedName>
        <fullName evidence="1">Uncharacterized conserved protein</fullName>
    </submittedName>
</protein>
<sequence>MGRILTLADVEAAVKGGSVFACGGGGWVEHGLELGKMAVTIGRPELVTMDEVDDSAWIATARRLARPAG</sequence>
<proteinExistence type="predicted"/>
<reference evidence="1 2" key="1">
    <citation type="submission" date="2018-06" db="EMBL/GenBank/DDBJ databases">
        <authorList>
            <consortium name="Pathogen Informatics"/>
            <person name="Doyle S."/>
        </authorList>
    </citation>
    <scope>NUCLEOTIDE SEQUENCE [LARGE SCALE GENOMIC DNA]</scope>
    <source>
        <strain evidence="1 2">NCTC9177</strain>
    </source>
</reference>
<gene>
    <name evidence="1" type="ORF">NCTC9177_07369</name>
</gene>
<dbReference type="SUPFAM" id="SSF160991">
    <property type="entry name" value="CV3147-like"/>
    <property type="match status" value="1"/>
</dbReference>
<dbReference type="EMBL" id="UGKR01000004">
    <property type="protein sequence ID" value="STV77726.1"/>
    <property type="molecule type" value="Genomic_DNA"/>
</dbReference>
<name>A0A7H4N409_KLEVA</name>
<organism evidence="1 2">
    <name type="scientific">Klebsiella variicola</name>
    <dbReference type="NCBI Taxonomy" id="244366"/>
    <lineage>
        <taxon>Bacteria</taxon>
        <taxon>Pseudomonadati</taxon>
        <taxon>Pseudomonadota</taxon>
        <taxon>Gammaproteobacteria</taxon>
        <taxon>Enterobacterales</taxon>
        <taxon>Enterobacteriaceae</taxon>
        <taxon>Klebsiella/Raoultella group</taxon>
        <taxon>Klebsiella</taxon>
        <taxon>Klebsiella pneumoniae complex</taxon>
    </lineage>
</organism>
<dbReference type="InterPro" id="IPR027479">
    <property type="entry name" value="S-Me-THD_N_sf"/>
</dbReference>
<evidence type="ECO:0000313" key="2">
    <source>
        <dbReference type="Proteomes" id="UP000254545"/>
    </source>
</evidence>
<accession>A0A7H4N409</accession>
<comment type="caution">
    <text evidence="1">The sequence shown here is derived from an EMBL/GenBank/DDBJ whole genome shotgun (WGS) entry which is preliminary data.</text>
</comment>
<dbReference type="AlphaFoldDB" id="A0A7H4N409"/>
<dbReference type="Proteomes" id="UP000254545">
    <property type="component" value="Unassembled WGS sequence"/>
</dbReference>